<evidence type="ECO:0000313" key="1">
    <source>
        <dbReference type="EMBL" id="QJI53649.1"/>
    </source>
</evidence>
<reference evidence="1" key="1">
    <citation type="submission" date="2020-01" db="EMBL/GenBank/DDBJ databases">
        <title>Novel CRESS-DNA virus.</title>
        <authorList>
            <person name="Liu Q."/>
            <person name="Shan T."/>
            <person name="Yang S."/>
            <person name="Zhang W."/>
        </authorList>
    </citation>
    <scope>NUCLEOTIDE SEQUENCE</scope>
    <source>
        <strain evidence="1">Hftoti49cir1</strain>
    </source>
</reference>
<proteinExistence type="predicted"/>
<name>A0A6M3YP23_9VIRU</name>
<accession>A0A6M3YP23</accession>
<organism evidence="1">
    <name type="scientific">Cressdnaviricota sp</name>
    <dbReference type="NCBI Taxonomy" id="2748378"/>
    <lineage>
        <taxon>Viruses</taxon>
        <taxon>Monodnaviria</taxon>
        <taxon>Shotokuvirae</taxon>
        <taxon>Cressdnaviricota</taxon>
    </lineage>
</organism>
<protein>
    <submittedName>
        <fullName evidence="1">Replication-associated protein</fullName>
    </submittedName>
</protein>
<dbReference type="EMBL" id="MN928956">
    <property type="protein sequence ID" value="QJI53649.1"/>
    <property type="molecule type" value="Genomic_DNA"/>
</dbReference>
<sequence length="106" mass="11972">MNVILDEFDGQIQIVHLLRWLDKYPCLIETKGSGSALKATHFWITSNKPIRDWYAGANVSGVQLAALERRVEVIEMNVVYVAPARVRCLGEVIEISDSEDEVEILD</sequence>